<evidence type="ECO:0000256" key="7">
    <source>
        <dbReference type="NCBIfam" id="TIGR00188"/>
    </source>
</evidence>
<evidence type="ECO:0000256" key="3">
    <source>
        <dbReference type="ARBA" id="ARBA00022759"/>
    </source>
</evidence>
<evidence type="ECO:0000256" key="8">
    <source>
        <dbReference type="SAM" id="MobiDB-lite"/>
    </source>
</evidence>
<dbReference type="SUPFAM" id="SSF54211">
    <property type="entry name" value="Ribosomal protein S5 domain 2-like"/>
    <property type="match status" value="1"/>
</dbReference>
<dbReference type="GO" id="GO:0042781">
    <property type="term" value="F:3'-tRNA processing endoribonuclease activity"/>
    <property type="evidence" value="ECO:0007669"/>
    <property type="project" value="TreeGrafter"/>
</dbReference>
<gene>
    <name evidence="6 9" type="primary">rnpA</name>
    <name evidence="9" type="ORF">CWS72_03595</name>
</gene>
<dbReference type="GO" id="GO:0030677">
    <property type="term" value="C:ribonuclease P complex"/>
    <property type="evidence" value="ECO:0007669"/>
    <property type="project" value="TreeGrafter"/>
</dbReference>
<dbReference type="HAMAP" id="MF_00227">
    <property type="entry name" value="RNase_P"/>
    <property type="match status" value="1"/>
</dbReference>
<comment type="similarity">
    <text evidence="6">Belongs to the RnpA family.</text>
</comment>
<dbReference type="Pfam" id="PF00825">
    <property type="entry name" value="Ribonuclease_P"/>
    <property type="match status" value="1"/>
</dbReference>
<dbReference type="EMBL" id="PIUM01000002">
    <property type="protein sequence ID" value="PKU26277.1"/>
    <property type="molecule type" value="Genomic_DNA"/>
</dbReference>
<name>A0A2N3Q0U7_9PROT</name>
<dbReference type="PANTHER" id="PTHR33992:SF1">
    <property type="entry name" value="RIBONUCLEASE P PROTEIN COMPONENT"/>
    <property type="match status" value="1"/>
</dbReference>
<dbReference type="EC" id="3.1.26.5" evidence="6 7"/>
<dbReference type="OrthoDB" id="9810867at2"/>
<evidence type="ECO:0000313" key="10">
    <source>
        <dbReference type="Proteomes" id="UP000233293"/>
    </source>
</evidence>
<keyword evidence="3 6" id="KW-0255">Endonuclease</keyword>
<reference evidence="10" key="1">
    <citation type="submission" date="2017-12" db="EMBL/GenBank/DDBJ databases">
        <title>Draft genome sequence of Telmatospirillum siberiense 26-4b1T, an acidotolerant peatland alphaproteobacterium potentially involved in sulfur cycling.</title>
        <authorList>
            <person name="Hausmann B."/>
            <person name="Pjevac P."/>
            <person name="Schreck K."/>
            <person name="Herbold C.W."/>
            <person name="Daims H."/>
            <person name="Wagner M."/>
            <person name="Pester M."/>
            <person name="Loy A."/>
        </authorList>
    </citation>
    <scope>NUCLEOTIDE SEQUENCE [LARGE SCALE GENOMIC DNA]</scope>
    <source>
        <strain evidence="10">26-4b1</strain>
    </source>
</reference>
<sequence length="150" mass="16138">MMTVGRLKRRSEFLRVAGLRRKWAAPGLILQAAPAIIDSSSPTDCADAAPASGETATDLRVGFTCSKKVGNSVARNRAKRRLRAAAAAVLPVRAMPGYDYVLIGRQETLRRPFALLLQDLQTALKRVGADRPCDSADRPPQGLQSGQEAP</sequence>
<evidence type="ECO:0000256" key="4">
    <source>
        <dbReference type="ARBA" id="ARBA00022801"/>
    </source>
</evidence>
<dbReference type="InterPro" id="IPR014721">
    <property type="entry name" value="Ribsml_uS5_D2-typ_fold_subgr"/>
</dbReference>
<dbReference type="GO" id="GO:0001682">
    <property type="term" value="P:tRNA 5'-leader removal"/>
    <property type="evidence" value="ECO:0007669"/>
    <property type="project" value="UniProtKB-UniRule"/>
</dbReference>
<dbReference type="RefSeq" id="WP_101249238.1">
    <property type="nucleotide sequence ID" value="NZ_PIUM01000002.1"/>
</dbReference>
<dbReference type="Gene3D" id="3.30.230.10">
    <property type="match status" value="1"/>
</dbReference>
<keyword evidence="1 6" id="KW-0819">tRNA processing</keyword>
<comment type="function">
    <text evidence="6">RNaseP catalyzes the removal of the 5'-leader sequence from pre-tRNA to produce the mature 5'-terminus. It can also cleave other RNA substrates such as 4.5S RNA. The protein component plays an auxiliary but essential role in vivo by binding to the 5'-leader sequence and broadening the substrate specificity of the ribozyme.</text>
</comment>
<dbReference type="InterPro" id="IPR020568">
    <property type="entry name" value="Ribosomal_Su5_D2-typ_SF"/>
</dbReference>
<keyword evidence="10" id="KW-1185">Reference proteome</keyword>
<feature type="region of interest" description="Disordered" evidence="8">
    <location>
        <begin position="129"/>
        <end position="150"/>
    </location>
</feature>
<dbReference type="InterPro" id="IPR000100">
    <property type="entry name" value="RNase_P"/>
</dbReference>
<dbReference type="AlphaFoldDB" id="A0A2N3Q0U7"/>
<dbReference type="GO" id="GO:0000049">
    <property type="term" value="F:tRNA binding"/>
    <property type="evidence" value="ECO:0007669"/>
    <property type="project" value="UniProtKB-UniRule"/>
</dbReference>
<keyword evidence="5 6" id="KW-0694">RNA-binding</keyword>
<keyword evidence="4 6" id="KW-0378">Hydrolase</keyword>
<keyword evidence="2 6" id="KW-0540">Nuclease</keyword>
<comment type="catalytic activity">
    <reaction evidence="6">
        <text>Endonucleolytic cleavage of RNA, removing 5'-extranucleotides from tRNA precursor.</text>
        <dbReference type="EC" id="3.1.26.5"/>
    </reaction>
</comment>
<evidence type="ECO:0000313" key="9">
    <source>
        <dbReference type="EMBL" id="PKU26277.1"/>
    </source>
</evidence>
<organism evidence="9 10">
    <name type="scientific">Telmatospirillum siberiense</name>
    <dbReference type="NCBI Taxonomy" id="382514"/>
    <lineage>
        <taxon>Bacteria</taxon>
        <taxon>Pseudomonadati</taxon>
        <taxon>Pseudomonadota</taxon>
        <taxon>Alphaproteobacteria</taxon>
        <taxon>Rhodospirillales</taxon>
        <taxon>Rhodospirillaceae</taxon>
        <taxon>Telmatospirillum</taxon>
    </lineage>
</organism>
<proteinExistence type="inferred from homology"/>
<dbReference type="Proteomes" id="UP000233293">
    <property type="component" value="Unassembled WGS sequence"/>
</dbReference>
<dbReference type="PANTHER" id="PTHR33992">
    <property type="entry name" value="RIBONUCLEASE P PROTEIN COMPONENT"/>
    <property type="match status" value="1"/>
</dbReference>
<evidence type="ECO:0000256" key="2">
    <source>
        <dbReference type="ARBA" id="ARBA00022722"/>
    </source>
</evidence>
<accession>A0A2N3Q0U7</accession>
<evidence type="ECO:0000256" key="6">
    <source>
        <dbReference type="HAMAP-Rule" id="MF_00227"/>
    </source>
</evidence>
<dbReference type="GO" id="GO:0004526">
    <property type="term" value="F:ribonuclease P activity"/>
    <property type="evidence" value="ECO:0007669"/>
    <property type="project" value="UniProtKB-UniRule"/>
</dbReference>
<comment type="caution">
    <text evidence="9">The sequence shown here is derived from an EMBL/GenBank/DDBJ whole genome shotgun (WGS) entry which is preliminary data.</text>
</comment>
<evidence type="ECO:0000256" key="5">
    <source>
        <dbReference type="ARBA" id="ARBA00022884"/>
    </source>
</evidence>
<evidence type="ECO:0000256" key="1">
    <source>
        <dbReference type="ARBA" id="ARBA00022694"/>
    </source>
</evidence>
<protein>
    <recommendedName>
        <fullName evidence="6 7">Ribonuclease P protein component</fullName>
        <shortName evidence="6">RNase P protein</shortName>
        <shortName evidence="6">RNaseP protein</shortName>
        <ecNumber evidence="6 7">3.1.26.5</ecNumber>
    </recommendedName>
    <alternativeName>
        <fullName evidence="6">Protein C5</fullName>
    </alternativeName>
</protein>
<dbReference type="NCBIfam" id="TIGR00188">
    <property type="entry name" value="rnpA"/>
    <property type="match status" value="1"/>
</dbReference>
<comment type="subunit">
    <text evidence="6">Consists of a catalytic RNA component (M1 or rnpB) and a protein subunit.</text>
</comment>